<reference evidence="2 3" key="1">
    <citation type="submission" date="2016-06" db="EMBL/GenBank/DDBJ databases">
        <authorList>
            <person name="Kjaerup R.B."/>
            <person name="Dalgaard T.S."/>
            <person name="Juul-Madsen H.R."/>
        </authorList>
    </citation>
    <scope>NUCLEOTIDE SEQUENCE [LARGE SCALE GENOMIC DNA]</scope>
    <source>
        <strain evidence="2 3">1127319.6</strain>
    </source>
</reference>
<accession>A0A1A3GLP7</accession>
<feature type="domain" description="Metallo-beta-lactamase" evidence="1">
    <location>
        <begin position="80"/>
        <end position="246"/>
    </location>
</feature>
<dbReference type="PANTHER" id="PTHR36839:SF1">
    <property type="entry name" value="METALLO-BETA-LACTAMASE FAMILY PROTEIN (AFU_ORTHOLOGUE AFUA_5G12770)"/>
    <property type="match status" value="1"/>
</dbReference>
<dbReference type="Gene3D" id="3.60.15.10">
    <property type="entry name" value="Ribonuclease Z/Hydroxyacylglutathione hydrolase-like"/>
    <property type="match status" value="1"/>
</dbReference>
<dbReference type="STRING" id="56689.GCA_001291445_02693"/>
<evidence type="ECO:0000313" key="2">
    <source>
        <dbReference type="EMBL" id="OBJ36248.1"/>
    </source>
</evidence>
<keyword evidence="2" id="KW-0378">Hydrolase</keyword>
<dbReference type="AlphaFoldDB" id="A0A1A3GLP7"/>
<comment type="caution">
    <text evidence="2">The sequence shown here is derived from an EMBL/GenBank/DDBJ whole genome shotgun (WGS) entry which is preliminary data.</text>
</comment>
<dbReference type="SUPFAM" id="SSF56281">
    <property type="entry name" value="Metallo-hydrolase/oxidoreductase"/>
    <property type="match status" value="1"/>
</dbReference>
<gene>
    <name evidence="2" type="ORF">A5630_07610</name>
</gene>
<proteinExistence type="predicted"/>
<dbReference type="PANTHER" id="PTHR36839">
    <property type="entry name" value="METALLO-BETA-LACTAMASE FAMILY PROTEIN (AFU_ORTHOLOGUE AFUA_5G12770)"/>
    <property type="match status" value="1"/>
</dbReference>
<dbReference type="InterPro" id="IPR001279">
    <property type="entry name" value="Metallo-B-lactamas"/>
</dbReference>
<protein>
    <submittedName>
        <fullName evidence="2">Hydrolase</fullName>
    </submittedName>
</protein>
<evidence type="ECO:0000313" key="3">
    <source>
        <dbReference type="Proteomes" id="UP000093898"/>
    </source>
</evidence>
<name>A0A1A3GLP7_MYCMU</name>
<organism evidence="2 3">
    <name type="scientific">Mycolicibacterium mucogenicum</name>
    <name type="common">Mycobacterium mucogenicum</name>
    <dbReference type="NCBI Taxonomy" id="56689"/>
    <lineage>
        <taxon>Bacteria</taxon>
        <taxon>Bacillati</taxon>
        <taxon>Actinomycetota</taxon>
        <taxon>Actinomycetes</taxon>
        <taxon>Mycobacteriales</taxon>
        <taxon>Mycobacteriaceae</taxon>
        <taxon>Mycolicibacterium</taxon>
    </lineage>
</organism>
<evidence type="ECO:0000259" key="1">
    <source>
        <dbReference type="SMART" id="SM00849"/>
    </source>
</evidence>
<sequence>MPTWICDGCGVEHADTETRPPENSCVFTAEVVPIEERGHLPPHGTWTTLERLAAQPHQTEYVDHGRGVHSLRRAPRFAIGHRSYLVQTAAGNMLWDAPSYLDDSIVGLVNALGGVAAIAASHPHMFGAQLSWSKAFGGVPVYVNALDQEWVPAPDPVIEYWDGEIEPLPGLRLVHVGGHMRGSAVAVCPDGTLLVGDTISGALAKDWVSFQRMYPKHLPLSAAVVRRIVDRLDAYEYDRLYTLGGDEIDHDAKDVVHRSADAHIRHVSGDFDHLT</sequence>
<dbReference type="GO" id="GO:0016787">
    <property type="term" value="F:hydrolase activity"/>
    <property type="evidence" value="ECO:0007669"/>
    <property type="project" value="UniProtKB-KW"/>
</dbReference>
<dbReference type="InterPro" id="IPR036866">
    <property type="entry name" value="RibonucZ/Hydroxyglut_hydro"/>
</dbReference>
<dbReference type="EMBL" id="LZLC01000250">
    <property type="protein sequence ID" value="OBJ36248.1"/>
    <property type="molecule type" value="Genomic_DNA"/>
</dbReference>
<dbReference type="Proteomes" id="UP000093898">
    <property type="component" value="Unassembled WGS sequence"/>
</dbReference>
<dbReference type="RefSeq" id="WP_064986114.1">
    <property type="nucleotide sequence ID" value="NZ_LZLC01000250.1"/>
</dbReference>
<dbReference type="SMART" id="SM00849">
    <property type="entry name" value="Lactamase_B"/>
    <property type="match status" value="1"/>
</dbReference>